<dbReference type="AlphaFoldDB" id="A0A2I0VVH5"/>
<dbReference type="Proteomes" id="UP000233837">
    <property type="component" value="Unassembled WGS sequence"/>
</dbReference>
<dbReference type="PROSITE" id="PS50234">
    <property type="entry name" value="VWFA"/>
    <property type="match status" value="1"/>
</dbReference>
<reference evidence="2 3" key="2">
    <citation type="journal article" date="2017" name="Nature">
        <title>The Apostasia genome and the evolution of orchids.</title>
        <authorList>
            <person name="Zhang G.Q."/>
            <person name="Liu K.W."/>
            <person name="Li Z."/>
            <person name="Lohaus R."/>
            <person name="Hsiao Y.Y."/>
            <person name="Niu S.C."/>
            <person name="Wang J.Y."/>
            <person name="Lin Y.C."/>
            <person name="Xu Q."/>
            <person name="Chen L.J."/>
            <person name="Yoshida K."/>
            <person name="Fujiwara S."/>
            <person name="Wang Z.W."/>
            <person name="Zhang Y.Q."/>
            <person name="Mitsuda N."/>
            <person name="Wang M."/>
            <person name="Liu G.H."/>
            <person name="Pecoraro L."/>
            <person name="Huang H.X."/>
            <person name="Xiao X.J."/>
            <person name="Lin M."/>
            <person name="Wu X.Y."/>
            <person name="Wu W.L."/>
            <person name="Chen Y.Y."/>
            <person name="Chang S.B."/>
            <person name="Sakamoto S."/>
            <person name="Ohme-Takagi M."/>
            <person name="Yagi M."/>
            <person name="Zeng S.J."/>
            <person name="Shen C.Y."/>
            <person name="Yeh C.M."/>
            <person name="Luo Y.B."/>
            <person name="Tsai W.C."/>
            <person name="Van de Peer Y."/>
            <person name="Liu Z.J."/>
        </authorList>
    </citation>
    <scope>NUCLEOTIDE SEQUENCE [LARGE SCALE GENOMIC DNA]</scope>
    <source>
        <tissue evidence="2">The whole plant</tissue>
    </source>
</reference>
<dbReference type="InterPro" id="IPR002035">
    <property type="entry name" value="VWF_A"/>
</dbReference>
<proteinExistence type="predicted"/>
<name>A0A2I0VVH5_9ASPA</name>
<gene>
    <name evidence="2" type="ORF">MA16_Dca021121</name>
</gene>
<dbReference type="CDD" id="cd01461">
    <property type="entry name" value="vWA_interalpha_trypsin_inhibitor"/>
    <property type="match status" value="1"/>
</dbReference>
<evidence type="ECO:0000259" key="1">
    <source>
        <dbReference type="PROSITE" id="PS50234"/>
    </source>
</evidence>
<dbReference type="Gene3D" id="3.40.50.410">
    <property type="entry name" value="von Willebrand factor, type A domain"/>
    <property type="match status" value="1"/>
</dbReference>
<dbReference type="InterPro" id="IPR036465">
    <property type="entry name" value="vWFA_dom_sf"/>
</dbReference>
<dbReference type="SMART" id="SM00327">
    <property type="entry name" value="VWA"/>
    <property type="match status" value="1"/>
</dbReference>
<dbReference type="PANTHER" id="PTHR46503:SF1">
    <property type="entry name" value="INTER-ALPHA-TRYPSIN INHIBITOR HEAVY CHAIN-LIKE PROTEIN"/>
    <property type="match status" value="1"/>
</dbReference>
<dbReference type="STRING" id="906689.A0A2I0VVH5"/>
<dbReference type="EMBL" id="KZ503199">
    <property type="protein sequence ID" value="PKU67408.1"/>
    <property type="molecule type" value="Genomic_DNA"/>
</dbReference>
<dbReference type="OrthoDB" id="1729737at2759"/>
<accession>A0A2I0VVH5</accession>
<evidence type="ECO:0000313" key="2">
    <source>
        <dbReference type="EMBL" id="PKU67408.1"/>
    </source>
</evidence>
<dbReference type="SUPFAM" id="SSF53300">
    <property type="entry name" value="vWA-like"/>
    <property type="match status" value="1"/>
</dbReference>
<feature type="domain" description="VWFA" evidence="1">
    <location>
        <begin position="327"/>
        <end position="506"/>
    </location>
</feature>
<sequence length="751" mass="83611">MEEEFTKSVENGLRLAKRVYSGKDRYTVAPPRPPVGMESSPTSLIPSAPMVYAVIGDPAIVDNPDFPSYQPHVYGRCDPPALIPLQMKEIAMEVDSYLDTAFVSVRGRWRVHCVMSSRKCDCRLVLPMGEQGSILGVEVNFAKRSYSTQLIERGSSQSMEKLPNNEHAGYLKSLFFSLTIPQVDGGCDISIIVSWSQKLLYKDGHFSISIPFNFPEFVTPFAKIVAKREKIQLNVNICNENEVMIKKASHALKEKGRQAGKLSFLYEADVENWSTKDFDFSYSIISRDFYGGILLKTPSFQDYDQTNMFCLYLYPGNHQKRKVFRKEVVFLVDISGSMEGKVLEHVRNALFLALSELVPADYFNIIAFNERTFTLSSYMEPANDDKLEDAKHWISKNFVAHGGTNMMQPLNEALALLSNARKGSVPYVFLVTDGAVENERAICRAVKTCIENRGPITPRICTFGIGTYCNHYFLQMLSSIGRGHYGATYDQGSVESTMQRWFRRALFPLVANISVHTFDDLDAFEVLPSNIPDLLAGCPLIISGKYQGKFPDTVKVEGRLADMSDIAINLKVQNMGNIPLERVFSKQQIDLLTAQAWFSESKQLADKVAKLSLHSGIPSEYTHMVFLEKGGKMPEGPKQKHEKSWTDSAGDHIPTPILLHNLTPGFGNPLATAENLPPGYSKPKHAQPFEEAIEKAVGCCSGIFDCRCCMCCIKTCSKMNDQCVVVLTQLCAALSCLACSECCSVCCGGSD</sequence>
<protein>
    <recommendedName>
        <fullName evidence="1">VWFA domain-containing protein</fullName>
    </recommendedName>
</protein>
<evidence type="ECO:0000313" key="3">
    <source>
        <dbReference type="Proteomes" id="UP000233837"/>
    </source>
</evidence>
<keyword evidence="3" id="KW-1185">Reference proteome</keyword>
<organism evidence="2 3">
    <name type="scientific">Dendrobium catenatum</name>
    <dbReference type="NCBI Taxonomy" id="906689"/>
    <lineage>
        <taxon>Eukaryota</taxon>
        <taxon>Viridiplantae</taxon>
        <taxon>Streptophyta</taxon>
        <taxon>Embryophyta</taxon>
        <taxon>Tracheophyta</taxon>
        <taxon>Spermatophyta</taxon>
        <taxon>Magnoliopsida</taxon>
        <taxon>Liliopsida</taxon>
        <taxon>Asparagales</taxon>
        <taxon>Orchidaceae</taxon>
        <taxon>Epidendroideae</taxon>
        <taxon>Malaxideae</taxon>
        <taxon>Dendrobiinae</taxon>
        <taxon>Dendrobium</taxon>
    </lineage>
</organism>
<dbReference type="PANTHER" id="PTHR46503">
    <property type="entry name" value="INTER-ALPHA-TRYPSIN INHIBITOR HEAVY CHAIN-LIKE PROTEIN"/>
    <property type="match status" value="1"/>
</dbReference>
<reference evidence="2 3" key="1">
    <citation type="journal article" date="2016" name="Sci. Rep.">
        <title>The Dendrobium catenatum Lindl. genome sequence provides insights into polysaccharide synthase, floral development and adaptive evolution.</title>
        <authorList>
            <person name="Zhang G.Q."/>
            <person name="Xu Q."/>
            <person name="Bian C."/>
            <person name="Tsai W.C."/>
            <person name="Yeh C.M."/>
            <person name="Liu K.W."/>
            <person name="Yoshida K."/>
            <person name="Zhang L.S."/>
            <person name="Chang S.B."/>
            <person name="Chen F."/>
            <person name="Shi Y."/>
            <person name="Su Y.Y."/>
            <person name="Zhang Y.Q."/>
            <person name="Chen L.J."/>
            <person name="Yin Y."/>
            <person name="Lin M."/>
            <person name="Huang H."/>
            <person name="Deng H."/>
            <person name="Wang Z.W."/>
            <person name="Zhu S.L."/>
            <person name="Zhao X."/>
            <person name="Deng C."/>
            <person name="Niu S.C."/>
            <person name="Huang J."/>
            <person name="Wang M."/>
            <person name="Liu G.H."/>
            <person name="Yang H.J."/>
            <person name="Xiao X.J."/>
            <person name="Hsiao Y.Y."/>
            <person name="Wu W.L."/>
            <person name="Chen Y.Y."/>
            <person name="Mitsuda N."/>
            <person name="Ohme-Takagi M."/>
            <person name="Luo Y.B."/>
            <person name="Van de Peer Y."/>
            <person name="Liu Z.J."/>
        </authorList>
    </citation>
    <scope>NUCLEOTIDE SEQUENCE [LARGE SCALE GENOMIC DNA]</scope>
    <source>
        <tissue evidence="2">The whole plant</tissue>
    </source>
</reference>
<dbReference type="Pfam" id="PF13768">
    <property type="entry name" value="VWA_3"/>
    <property type="match status" value="1"/>
</dbReference>